<evidence type="ECO:0000313" key="2">
    <source>
        <dbReference type="EMBL" id="KAL2826230.1"/>
    </source>
</evidence>
<sequence>MEFLCFVLSLALSRTLRSQPARGSLVLASPTLSSLDGYDLFIPEWEVQVTPESKPITLNGTIEEVHAELLRLNPNWDEDFPDTEVENALVERDTDFHLEKRTDFTESKYNCFGRWGRVRSTTINSGISYLRKVSGKPGNGAGPGNCGRVSCSYRAAIYWCNDSKKPKQLNSYGSIADGAKYIAAKCVIGPGGINQYTAGQVFHKSDWNVIVREDSC</sequence>
<organism evidence="2 3">
    <name type="scientific">Aspergillus cavernicola</name>
    <dbReference type="NCBI Taxonomy" id="176166"/>
    <lineage>
        <taxon>Eukaryota</taxon>
        <taxon>Fungi</taxon>
        <taxon>Dikarya</taxon>
        <taxon>Ascomycota</taxon>
        <taxon>Pezizomycotina</taxon>
        <taxon>Eurotiomycetes</taxon>
        <taxon>Eurotiomycetidae</taxon>
        <taxon>Eurotiales</taxon>
        <taxon>Aspergillaceae</taxon>
        <taxon>Aspergillus</taxon>
        <taxon>Aspergillus subgen. Nidulantes</taxon>
    </lineage>
</organism>
<dbReference type="Proteomes" id="UP001610335">
    <property type="component" value="Unassembled WGS sequence"/>
</dbReference>
<evidence type="ECO:0000256" key="1">
    <source>
        <dbReference type="SAM" id="SignalP"/>
    </source>
</evidence>
<accession>A0ABR4IEM6</accession>
<dbReference type="EMBL" id="JBFXLS010000031">
    <property type="protein sequence ID" value="KAL2826230.1"/>
    <property type="molecule type" value="Genomic_DNA"/>
</dbReference>
<name>A0ABR4IEM6_9EURO</name>
<gene>
    <name evidence="2" type="ORF">BDW59DRAFT_171894</name>
</gene>
<comment type="caution">
    <text evidence="2">The sequence shown here is derived from an EMBL/GenBank/DDBJ whole genome shotgun (WGS) entry which is preliminary data.</text>
</comment>
<feature type="chain" id="PRO_5046933169" description="Ecp2 effector protein domain-containing protein" evidence="1">
    <location>
        <begin position="19"/>
        <end position="216"/>
    </location>
</feature>
<dbReference type="PANTHER" id="PTHR35605">
    <property type="entry name" value="ECP2 EFFECTOR PROTEIN DOMAIN-CONTAINING PROTEIN-RELATED"/>
    <property type="match status" value="1"/>
</dbReference>
<keyword evidence="1" id="KW-0732">Signal</keyword>
<dbReference type="PANTHER" id="PTHR35605:SF1">
    <property type="entry name" value="ECP2 EFFECTOR PROTEIN DOMAIN-CONTAINING PROTEIN-RELATED"/>
    <property type="match status" value="1"/>
</dbReference>
<feature type="signal peptide" evidence="1">
    <location>
        <begin position="1"/>
        <end position="18"/>
    </location>
</feature>
<reference evidence="2 3" key="1">
    <citation type="submission" date="2024-07" db="EMBL/GenBank/DDBJ databases">
        <title>Section-level genome sequencing and comparative genomics of Aspergillus sections Usti and Cavernicolus.</title>
        <authorList>
            <consortium name="Lawrence Berkeley National Laboratory"/>
            <person name="Nybo J.L."/>
            <person name="Vesth T.C."/>
            <person name="Theobald S."/>
            <person name="Frisvad J.C."/>
            <person name="Larsen T.O."/>
            <person name="Kjaerboelling I."/>
            <person name="Rothschild-Mancinelli K."/>
            <person name="Lyhne E.K."/>
            <person name="Kogle M.E."/>
            <person name="Barry K."/>
            <person name="Clum A."/>
            <person name="Na H."/>
            <person name="Ledsgaard L."/>
            <person name="Lin J."/>
            <person name="Lipzen A."/>
            <person name="Kuo A."/>
            <person name="Riley R."/>
            <person name="Mondo S."/>
            <person name="LaButti K."/>
            <person name="Haridas S."/>
            <person name="Pangalinan J."/>
            <person name="Salamov A.A."/>
            <person name="Simmons B.A."/>
            <person name="Magnuson J.K."/>
            <person name="Chen J."/>
            <person name="Drula E."/>
            <person name="Henrissat B."/>
            <person name="Wiebenga A."/>
            <person name="Lubbers R.J."/>
            <person name="Gomes A.C."/>
            <person name="Makela M.R."/>
            <person name="Stajich J."/>
            <person name="Grigoriev I.V."/>
            <person name="Mortensen U.H."/>
            <person name="De vries R.P."/>
            <person name="Baker S.E."/>
            <person name="Andersen M.R."/>
        </authorList>
    </citation>
    <scope>NUCLEOTIDE SEQUENCE [LARGE SCALE GENOMIC DNA]</scope>
    <source>
        <strain evidence="2 3">CBS 600.67</strain>
    </source>
</reference>
<protein>
    <recommendedName>
        <fullName evidence="4">Ecp2 effector protein domain-containing protein</fullName>
    </recommendedName>
</protein>
<evidence type="ECO:0000313" key="3">
    <source>
        <dbReference type="Proteomes" id="UP001610335"/>
    </source>
</evidence>
<proteinExistence type="predicted"/>
<evidence type="ECO:0008006" key="4">
    <source>
        <dbReference type="Google" id="ProtNLM"/>
    </source>
</evidence>
<keyword evidence="3" id="KW-1185">Reference proteome</keyword>